<reference evidence="9" key="1">
    <citation type="journal article" date="2019" name="Int. J. Syst. Evol. Microbiol.">
        <title>The Global Catalogue of Microorganisms (GCM) 10K type strain sequencing project: providing services to taxonomists for standard genome sequencing and annotation.</title>
        <authorList>
            <consortium name="The Broad Institute Genomics Platform"/>
            <consortium name="The Broad Institute Genome Sequencing Center for Infectious Disease"/>
            <person name="Wu L."/>
            <person name="Ma J."/>
        </authorList>
    </citation>
    <scope>NUCLEOTIDE SEQUENCE [LARGE SCALE GENOMIC DNA]</scope>
    <source>
        <strain evidence="9">KCTC 13128</strain>
    </source>
</reference>
<evidence type="ECO:0000313" key="8">
    <source>
        <dbReference type="EMBL" id="MFC3039972.1"/>
    </source>
</evidence>
<dbReference type="PANTHER" id="PTHR33392">
    <property type="entry name" value="POLYISOPRENYL-TEICHOIC ACID--PEPTIDOGLYCAN TEICHOIC ACID TRANSFERASE TAGU"/>
    <property type="match status" value="1"/>
</dbReference>
<dbReference type="Pfam" id="PF03816">
    <property type="entry name" value="LytR_cpsA_psr"/>
    <property type="match status" value="1"/>
</dbReference>
<accession>A0ABV7CUE6</accession>
<dbReference type="NCBIfam" id="TIGR00350">
    <property type="entry name" value="lytR_cpsA_psr"/>
    <property type="match status" value="1"/>
</dbReference>
<dbReference type="EMBL" id="JBHRSA010000029">
    <property type="protein sequence ID" value="MFC3039972.1"/>
    <property type="molecule type" value="Genomic_DNA"/>
</dbReference>
<keyword evidence="9" id="KW-1185">Reference proteome</keyword>
<gene>
    <name evidence="8" type="ORF">ACFOGI_06875</name>
</gene>
<proteinExistence type="inferred from homology"/>
<evidence type="ECO:0000313" key="9">
    <source>
        <dbReference type="Proteomes" id="UP001595279"/>
    </source>
</evidence>
<evidence type="ECO:0000256" key="6">
    <source>
        <dbReference type="SAM" id="Phobius"/>
    </source>
</evidence>
<feature type="region of interest" description="Disordered" evidence="5">
    <location>
        <begin position="332"/>
        <end position="353"/>
    </location>
</feature>
<dbReference type="InterPro" id="IPR004474">
    <property type="entry name" value="LytR_CpsA_psr"/>
</dbReference>
<keyword evidence="3" id="KW-0735">Signal-anchor</keyword>
<sequence>MSKKNEPQTRAVRHKKRKRKLRKRAYFIFIPLIAMIAVAGYAGYLYIKADTVLSDSYVEPEREKSPLRDAEVDPSIDNVSVLIMGVDSNKHRDNAESARTDALMLATFNKEEKSVNLLSIPRDSLVYIPEVGYEDKITHAHAFGGPEATIESVENLLDIPVDYYVKVNFHAFVDVVDALGGITVDVPYEFTESNSMDKKGSIHLMPGEQKVDGEEALALARTRKLDSDIERGKRQQQILKAAMKKATNVNSVLNYDEVLEAVGDNMSTDMTFSDMKTFISYGTNGKGVDINTITLKGYDYQPAGTYYYALDQTSLQETKTLLQDHLEISNPMVENDSSANEHAEPATEEAQGY</sequence>
<evidence type="ECO:0000256" key="3">
    <source>
        <dbReference type="ARBA" id="ARBA00022968"/>
    </source>
</evidence>
<dbReference type="Gene3D" id="3.40.630.190">
    <property type="entry name" value="LCP protein"/>
    <property type="match status" value="1"/>
</dbReference>
<evidence type="ECO:0000256" key="2">
    <source>
        <dbReference type="ARBA" id="ARBA00022692"/>
    </source>
</evidence>
<dbReference type="Proteomes" id="UP001595279">
    <property type="component" value="Unassembled WGS sequence"/>
</dbReference>
<feature type="domain" description="Cell envelope-related transcriptional attenuator" evidence="7">
    <location>
        <begin position="99"/>
        <end position="247"/>
    </location>
</feature>
<keyword evidence="2 6" id="KW-0812">Transmembrane</keyword>
<keyword evidence="4 6" id="KW-1133">Transmembrane helix</keyword>
<evidence type="ECO:0000256" key="1">
    <source>
        <dbReference type="ARBA" id="ARBA00006068"/>
    </source>
</evidence>
<name>A0ABV7CUE6_9BACI</name>
<protein>
    <submittedName>
        <fullName evidence="8">LCP family protein</fullName>
    </submittedName>
</protein>
<dbReference type="InterPro" id="IPR050922">
    <property type="entry name" value="LytR/CpsA/Psr_CW_biosynth"/>
</dbReference>
<comment type="caution">
    <text evidence="8">The sequence shown here is derived from an EMBL/GenBank/DDBJ whole genome shotgun (WGS) entry which is preliminary data.</text>
</comment>
<feature type="transmembrane region" description="Helical" evidence="6">
    <location>
        <begin position="25"/>
        <end position="47"/>
    </location>
</feature>
<comment type="similarity">
    <text evidence="1">Belongs to the LytR/CpsA/Psr (LCP) family.</text>
</comment>
<dbReference type="RefSeq" id="WP_390270467.1">
    <property type="nucleotide sequence ID" value="NZ_JBHRSA010000029.1"/>
</dbReference>
<organism evidence="8 9">
    <name type="scientific">Virgibacillus xinjiangensis</name>
    <dbReference type="NCBI Taxonomy" id="393090"/>
    <lineage>
        <taxon>Bacteria</taxon>
        <taxon>Bacillati</taxon>
        <taxon>Bacillota</taxon>
        <taxon>Bacilli</taxon>
        <taxon>Bacillales</taxon>
        <taxon>Bacillaceae</taxon>
        <taxon>Virgibacillus</taxon>
    </lineage>
</organism>
<evidence type="ECO:0000256" key="4">
    <source>
        <dbReference type="ARBA" id="ARBA00022989"/>
    </source>
</evidence>
<evidence type="ECO:0000256" key="5">
    <source>
        <dbReference type="SAM" id="MobiDB-lite"/>
    </source>
</evidence>
<keyword evidence="6" id="KW-0472">Membrane</keyword>
<dbReference type="PANTHER" id="PTHR33392:SF3">
    <property type="entry name" value="POLYISOPRENYL-TEICHOIC ACID--PEPTIDOGLYCAN TEICHOIC ACID TRANSFERASE TAGT"/>
    <property type="match status" value="1"/>
</dbReference>
<evidence type="ECO:0000259" key="7">
    <source>
        <dbReference type="Pfam" id="PF03816"/>
    </source>
</evidence>